<dbReference type="RefSeq" id="WP_264224216.1">
    <property type="nucleotide sequence ID" value="NZ_CP107716.1"/>
</dbReference>
<sequence length="98" mass="9982">MKKTIFAIASVIGLSISGAALAQDLDFATLDADASGGVSLEELQVALPELTEEEFASYDLDASGELSEDELAAVADAEADADAMTMEGDVDAEAPAAQ</sequence>
<evidence type="ECO:0000256" key="2">
    <source>
        <dbReference type="SAM" id="SignalP"/>
    </source>
</evidence>
<keyword evidence="5" id="KW-1185">Reference proteome</keyword>
<dbReference type="InterPro" id="IPR018247">
    <property type="entry name" value="EF_Hand_1_Ca_BS"/>
</dbReference>
<protein>
    <recommendedName>
        <fullName evidence="3">EF-hand domain-containing protein</fullName>
    </recommendedName>
</protein>
<feature type="domain" description="EF-hand" evidence="3">
    <location>
        <begin position="26"/>
        <end position="44"/>
    </location>
</feature>
<organism evidence="4 5">
    <name type="scientific">Pelagibacterium flavum</name>
    <dbReference type="NCBI Taxonomy" id="2984530"/>
    <lineage>
        <taxon>Bacteria</taxon>
        <taxon>Pseudomonadati</taxon>
        <taxon>Pseudomonadota</taxon>
        <taxon>Alphaproteobacteria</taxon>
        <taxon>Hyphomicrobiales</taxon>
        <taxon>Devosiaceae</taxon>
        <taxon>Pelagibacterium</taxon>
    </lineage>
</organism>
<gene>
    <name evidence="4" type="ORF">OF122_10555</name>
</gene>
<feature type="signal peptide" evidence="2">
    <location>
        <begin position="1"/>
        <end position="22"/>
    </location>
</feature>
<reference evidence="4" key="1">
    <citation type="submission" date="2022-10" db="EMBL/GenBank/DDBJ databases">
        <title>YIM 151497 complete genome.</title>
        <authorList>
            <person name="Chen X."/>
        </authorList>
    </citation>
    <scope>NUCLEOTIDE SEQUENCE</scope>
    <source>
        <strain evidence="4">YIM 151497</strain>
    </source>
</reference>
<dbReference type="EMBL" id="CP107716">
    <property type="protein sequence ID" value="UYQ70524.1"/>
    <property type="molecule type" value="Genomic_DNA"/>
</dbReference>
<evidence type="ECO:0000313" key="4">
    <source>
        <dbReference type="EMBL" id="UYQ70524.1"/>
    </source>
</evidence>
<name>A0ABY6IM31_9HYPH</name>
<feature type="chain" id="PRO_5046172444" description="EF-hand domain-containing protein" evidence="2">
    <location>
        <begin position="23"/>
        <end position="98"/>
    </location>
</feature>
<keyword evidence="2" id="KW-0732">Signal</keyword>
<accession>A0ABY6IM31</accession>
<dbReference type="Proteomes" id="UP001163882">
    <property type="component" value="Chromosome"/>
</dbReference>
<feature type="domain" description="EF-hand" evidence="3">
    <location>
        <begin position="55"/>
        <end position="74"/>
    </location>
</feature>
<feature type="region of interest" description="Disordered" evidence="1">
    <location>
        <begin position="78"/>
        <end position="98"/>
    </location>
</feature>
<dbReference type="InterPro" id="IPR011992">
    <property type="entry name" value="EF-hand-dom_pair"/>
</dbReference>
<dbReference type="PROSITE" id="PS00018">
    <property type="entry name" value="EF_HAND_1"/>
    <property type="match status" value="1"/>
</dbReference>
<evidence type="ECO:0000259" key="3">
    <source>
        <dbReference type="Pfam" id="PF13202"/>
    </source>
</evidence>
<dbReference type="Pfam" id="PF13202">
    <property type="entry name" value="EF-hand_5"/>
    <property type="match status" value="2"/>
</dbReference>
<proteinExistence type="predicted"/>
<dbReference type="InterPro" id="IPR002048">
    <property type="entry name" value="EF_hand_dom"/>
</dbReference>
<dbReference type="Gene3D" id="1.10.238.10">
    <property type="entry name" value="EF-hand"/>
    <property type="match status" value="1"/>
</dbReference>
<evidence type="ECO:0000313" key="5">
    <source>
        <dbReference type="Proteomes" id="UP001163882"/>
    </source>
</evidence>
<evidence type="ECO:0000256" key="1">
    <source>
        <dbReference type="SAM" id="MobiDB-lite"/>
    </source>
</evidence>
<dbReference type="SUPFAM" id="SSF47473">
    <property type="entry name" value="EF-hand"/>
    <property type="match status" value="1"/>
</dbReference>